<dbReference type="PANTHER" id="PTHR38588">
    <property type="entry name" value="BLL0334 PROTEIN"/>
    <property type="match status" value="1"/>
</dbReference>
<protein>
    <submittedName>
        <fullName evidence="3">Carbon monoxide dehydrogenase subunit G</fullName>
    </submittedName>
</protein>
<dbReference type="InterPro" id="IPR010419">
    <property type="entry name" value="CO_DH_gsu"/>
</dbReference>
<evidence type="ECO:0000313" key="3">
    <source>
        <dbReference type="EMBL" id="TWE18507.1"/>
    </source>
</evidence>
<keyword evidence="2" id="KW-0812">Transmembrane</keyword>
<sequence>MEHEVVVPLPAAVVQQSLRDPELLVRCVPGLSLDADGESPAGEELHGRLRLRIAGSTITYRGVLSLIEGREGVLTVLAEGQEARGSGAATATVRITVIDNTDSADDTESADEGSEEDVESTTVRFGGDLSATGRLTDFDADVLTAAGRRLLDRFAAALAAEAGDAEPPTATVVYLEDHAAADFGADLDDDLSDLIAFSDSDAFSSAEVPESPADLSYEYQPDPLTADSLLGGPVRRSIVGRSAEEVDHAPPRGRYAPALPARSARARAATRWGGAEAVPVDGSAGERSAMPWVIGGGVALLGGAVVLVRALRRR</sequence>
<keyword evidence="2" id="KW-1133">Transmembrane helix</keyword>
<reference evidence="3 4" key="1">
    <citation type="submission" date="2019-06" db="EMBL/GenBank/DDBJ databases">
        <title>Sequencing the genomes of 1000 actinobacteria strains.</title>
        <authorList>
            <person name="Klenk H.-P."/>
        </authorList>
    </citation>
    <scope>NUCLEOTIDE SEQUENCE [LARGE SCALE GENOMIC DNA]</scope>
    <source>
        <strain evidence="3 4">DSM 41649</strain>
    </source>
</reference>
<keyword evidence="4" id="KW-1185">Reference proteome</keyword>
<dbReference type="EMBL" id="VIVR01000001">
    <property type="protein sequence ID" value="TWE18507.1"/>
    <property type="molecule type" value="Genomic_DNA"/>
</dbReference>
<evidence type="ECO:0000313" key="4">
    <source>
        <dbReference type="Proteomes" id="UP000318416"/>
    </source>
</evidence>
<keyword evidence="2" id="KW-0472">Membrane</keyword>
<proteinExistence type="predicted"/>
<dbReference type="AlphaFoldDB" id="A0A561ESB9"/>
<organism evidence="3 4">
    <name type="scientific">Kitasatospora atroaurantiaca</name>
    <dbReference type="NCBI Taxonomy" id="285545"/>
    <lineage>
        <taxon>Bacteria</taxon>
        <taxon>Bacillati</taxon>
        <taxon>Actinomycetota</taxon>
        <taxon>Actinomycetes</taxon>
        <taxon>Kitasatosporales</taxon>
        <taxon>Streptomycetaceae</taxon>
        <taxon>Kitasatospora</taxon>
    </lineage>
</organism>
<feature type="transmembrane region" description="Helical" evidence="2">
    <location>
        <begin position="289"/>
        <end position="311"/>
    </location>
</feature>
<evidence type="ECO:0000256" key="2">
    <source>
        <dbReference type="SAM" id="Phobius"/>
    </source>
</evidence>
<dbReference type="InterPro" id="IPR023393">
    <property type="entry name" value="START-like_dom_sf"/>
</dbReference>
<evidence type="ECO:0000256" key="1">
    <source>
        <dbReference type="SAM" id="MobiDB-lite"/>
    </source>
</evidence>
<dbReference type="SUPFAM" id="SSF55961">
    <property type="entry name" value="Bet v1-like"/>
    <property type="match status" value="1"/>
</dbReference>
<comment type="caution">
    <text evidence="3">The sequence shown here is derived from an EMBL/GenBank/DDBJ whole genome shotgun (WGS) entry which is preliminary data.</text>
</comment>
<dbReference type="Proteomes" id="UP000318416">
    <property type="component" value="Unassembled WGS sequence"/>
</dbReference>
<dbReference type="PANTHER" id="PTHR38588:SF1">
    <property type="entry name" value="BLL0334 PROTEIN"/>
    <property type="match status" value="1"/>
</dbReference>
<feature type="compositionally biased region" description="Acidic residues" evidence="1">
    <location>
        <begin position="102"/>
        <end position="119"/>
    </location>
</feature>
<dbReference type="RefSeq" id="WP_145791820.1">
    <property type="nucleotide sequence ID" value="NZ_BAAABR010000006.1"/>
</dbReference>
<name>A0A561ESB9_9ACTN</name>
<feature type="region of interest" description="Disordered" evidence="1">
    <location>
        <begin position="100"/>
        <end position="119"/>
    </location>
</feature>
<accession>A0A561ESB9</accession>
<gene>
    <name evidence="3" type="ORF">FB465_3585</name>
</gene>
<dbReference type="Gene3D" id="3.30.530.20">
    <property type="match status" value="1"/>
</dbReference>
<dbReference type="OrthoDB" id="4350688at2"/>